<dbReference type="PANTHER" id="PTHR30121:SF6">
    <property type="entry name" value="SLR6007 PROTEIN"/>
    <property type="match status" value="1"/>
</dbReference>
<proteinExistence type="predicted"/>
<dbReference type="RefSeq" id="WP_328236998.1">
    <property type="nucleotide sequence ID" value="NZ_JAROAS010000015.1"/>
</dbReference>
<keyword evidence="1" id="KW-0067">ATP-binding</keyword>
<gene>
    <name evidence="1" type="ORF">P5F74_08700</name>
</gene>
<dbReference type="PANTHER" id="PTHR30121">
    <property type="entry name" value="UNCHARACTERIZED PROTEIN YJGR-RELATED"/>
    <property type="match status" value="1"/>
</dbReference>
<evidence type="ECO:0000313" key="1">
    <source>
        <dbReference type="EMBL" id="MED4128203.1"/>
    </source>
</evidence>
<sequence length="831" mass="95446">MKLKTPIKTVHDNLMLTKSGDIYAYYRISPSVIPTSNNERLEDHKHNHSLLFEELAKYKDIHIEMYPKQMNLDKRFDVLEKDFHPSTFHVGKYYNQETINLLNDELGTVTENDFILGVRLKSNLLDGSEDVRGVVKNAFASVTDSLVNWFGLEREVTEEFFNRFKTLENELFEHVQAVGGVKLTDDELIYVNRFNFLRNIDHAVEEEKKKRGVSNITDSIIDPTEPGYLKLLTTEGQCYMSFVVVDDFSSDMEYSHLFQRAQSLPFPVEVHIKAKYQEKEAALRRIGFAKQRFKEQDKDMAESGEAEDDDMLEFGSRLHSLQSQLKSNSVEYMKWVATFVVYGETKEECKYRANTTKRVMRDSGIDCVRPIADQLQLFYKFLHGASMQFEKNWVQESTNKAFSENLFAVSNKLGTKIGFYFGRVDKSTEKVGLEQSIASSRDVMLFHPFIANEGIAGAETDSPHISITGQTGKGKSFLVKLILIYLSFLDCKILMTDPKTEIQYWFEKVAKDPNIRKDYKWFAELIESFHYTTLNADDPKNWGVLDPICFLKGAEAKDTAQSAIEQVYNMDGKDDIKTEVLKSLTQVIEQRERGEKVGMMNVIYNLQKSDSKNIRSAGDLLFQMVENSVLRLVFSDGLTEGIRIDGKVNILQIEGLDLPKEDDDPHYYTDSERKSLCMMIPLAKYCEKFGSEDKSENTAVIFDEAWMLTNARGGKKLVKSMRRVGRSYKNQLYLVTQSVSDVSTDNDKGNFGARFAFDESEERDDILTYMGLSKTDGNRDLLANMVKGQCLFRDFYGRVGKMSIDCLFDEWKEAFKTVEKSHSARAEEEIM</sequence>
<dbReference type="Pfam" id="PF12846">
    <property type="entry name" value="AAA_10"/>
    <property type="match status" value="1"/>
</dbReference>
<dbReference type="GO" id="GO:0005524">
    <property type="term" value="F:ATP binding"/>
    <property type="evidence" value="ECO:0007669"/>
    <property type="project" value="UniProtKB-KW"/>
</dbReference>
<dbReference type="Proteomes" id="UP001341820">
    <property type="component" value="Unassembled WGS sequence"/>
</dbReference>
<dbReference type="PIRSF" id="PIRSF015040">
    <property type="entry name" value="ATPase_SAG2001_prd"/>
    <property type="match status" value="1"/>
</dbReference>
<dbReference type="InterPro" id="IPR051162">
    <property type="entry name" value="T4SS_component"/>
</dbReference>
<dbReference type="InterPro" id="IPR016628">
    <property type="entry name" value="ATPase_SAG2001_prd"/>
</dbReference>
<dbReference type="Gene3D" id="3.40.50.300">
    <property type="entry name" value="P-loop containing nucleotide triphosphate hydrolases"/>
    <property type="match status" value="2"/>
</dbReference>
<comment type="caution">
    <text evidence="1">The sequence shown here is derived from an EMBL/GenBank/DDBJ whole genome shotgun (WGS) entry which is preliminary data.</text>
</comment>
<reference evidence="1 2" key="1">
    <citation type="submission" date="2023-03" db="EMBL/GenBank/DDBJ databases">
        <title>Bacillus Genome Sequencing.</title>
        <authorList>
            <person name="Dunlap C."/>
        </authorList>
    </citation>
    <scope>NUCLEOTIDE SEQUENCE [LARGE SCALE GENOMIC DNA]</scope>
    <source>
        <strain evidence="1 2">B-4107</strain>
    </source>
</reference>
<dbReference type="EMBL" id="JAROAS010000015">
    <property type="protein sequence ID" value="MED4128203.1"/>
    <property type="molecule type" value="Genomic_DNA"/>
</dbReference>
<evidence type="ECO:0000313" key="2">
    <source>
        <dbReference type="Proteomes" id="UP001341820"/>
    </source>
</evidence>
<accession>A0ABU6NJ19</accession>
<dbReference type="InterPro" id="IPR027417">
    <property type="entry name" value="P-loop_NTPase"/>
</dbReference>
<dbReference type="SUPFAM" id="SSF52540">
    <property type="entry name" value="P-loop containing nucleoside triphosphate hydrolases"/>
    <property type="match status" value="1"/>
</dbReference>
<protein>
    <submittedName>
        <fullName evidence="1">ATP-binding protein</fullName>
    </submittedName>
</protein>
<keyword evidence="2" id="KW-1185">Reference proteome</keyword>
<organism evidence="1 2">
    <name type="scientific">Shouchella miscanthi</name>
    <dbReference type="NCBI Taxonomy" id="2598861"/>
    <lineage>
        <taxon>Bacteria</taxon>
        <taxon>Bacillati</taxon>
        <taxon>Bacillota</taxon>
        <taxon>Bacilli</taxon>
        <taxon>Bacillales</taxon>
        <taxon>Bacillaceae</taxon>
        <taxon>Shouchella</taxon>
    </lineage>
</organism>
<name>A0ABU6NJ19_9BACI</name>
<keyword evidence="1" id="KW-0547">Nucleotide-binding</keyword>